<dbReference type="AlphaFoldDB" id="T0KAG7"/>
<dbReference type="PIRSF" id="PIRSF001112">
    <property type="entry name" value="Epoxide_hydrolase"/>
    <property type="match status" value="1"/>
</dbReference>
<dbReference type="InterPro" id="IPR016292">
    <property type="entry name" value="Epoxide_hydrolase"/>
</dbReference>
<evidence type="ECO:0000313" key="7">
    <source>
        <dbReference type="Proteomes" id="UP000015530"/>
    </source>
</evidence>
<dbReference type="Proteomes" id="UP000015530">
    <property type="component" value="Unassembled WGS sequence"/>
</dbReference>
<dbReference type="HOGENOM" id="CLU_019414_0_0_1"/>
<dbReference type="PANTHER" id="PTHR21661">
    <property type="entry name" value="EPOXIDE HYDROLASE 1-RELATED"/>
    <property type="match status" value="1"/>
</dbReference>
<keyword evidence="2" id="KW-0058">Aromatic hydrocarbons catabolism</keyword>
<comment type="similarity">
    <text evidence="1">Belongs to the peptidase S33 family.</text>
</comment>
<dbReference type="OrthoDB" id="7130006at2759"/>
<feature type="domain" description="Epoxide hydrolase N-terminal" evidence="5">
    <location>
        <begin position="5"/>
        <end position="113"/>
    </location>
</feature>
<dbReference type="SUPFAM" id="SSF53474">
    <property type="entry name" value="alpha/beta-Hydrolases"/>
    <property type="match status" value="1"/>
</dbReference>
<gene>
    <name evidence="6" type="ORF">CGLO_11724</name>
</gene>
<feature type="active site" description="Nucleophile" evidence="4">
    <location>
        <position position="179"/>
    </location>
</feature>
<evidence type="ECO:0000256" key="2">
    <source>
        <dbReference type="ARBA" id="ARBA00022797"/>
    </source>
</evidence>
<dbReference type="EMBL" id="AMYD01002456">
    <property type="protein sequence ID" value="EQB48989.1"/>
    <property type="molecule type" value="Genomic_DNA"/>
</dbReference>
<reference evidence="7" key="1">
    <citation type="journal article" date="2013" name="Mol. Plant Microbe Interact.">
        <title>Global aspects of pacC regulation of pathogenicity genes in Colletotrichum gloeosporioides as revealed by transcriptome analysis.</title>
        <authorList>
            <person name="Alkan N."/>
            <person name="Meng X."/>
            <person name="Friedlander G."/>
            <person name="Reuveni E."/>
            <person name="Sukno S."/>
            <person name="Sherman A."/>
            <person name="Thon M."/>
            <person name="Fluhr R."/>
            <person name="Prusky D."/>
        </authorList>
    </citation>
    <scope>NUCLEOTIDE SEQUENCE [LARGE SCALE GENOMIC DNA]</scope>
    <source>
        <strain evidence="7">Cg-14</strain>
    </source>
</reference>
<feature type="active site" description="Proton acceptor" evidence="4">
    <location>
        <position position="395"/>
    </location>
</feature>
<keyword evidence="3 6" id="KW-0378">Hydrolase</keyword>
<dbReference type="InterPro" id="IPR029058">
    <property type="entry name" value="AB_hydrolase_fold"/>
</dbReference>
<dbReference type="InterPro" id="IPR000639">
    <property type="entry name" value="Epox_hydrolase-like"/>
</dbReference>
<name>T0KAG7_COLGC</name>
<dbReference type="STRING" id="1237896.T0KAG7"/>
<comment type="caution">
    <text evidence="6">The sequence shown here is derived from an EMBL/GenBank/DDBJ whole genome shotgun (WGS) entry which is preliminary data.</text>
</comment>
<dbReference type="Pfam" id="PF06441">
    <property type="entry name" value="EHN"/>
    <property type="match status" value="1"/>
</dbReference>
<evidence type="ECO:0000256" key="1">
    <source>
        <dbReference type="ARBA" id="ARBA00010088"/>
    </source>
</evidence>
<sequence>MSFEPRPFDFHFTKEDIDDLRSRLKNTRLPTGHPGSVLEGWDYGVDLGWLQQMVARWQNGMDIEGLEAKLKKWPHFQVKIEDVGVHFLHVRSKREEARPLLLVHGWPGSFYEFKNIIDKLADPGDGNLPAFHVVVPSLPGYAFSQAPTRRGWTMEDTARVFNKLMVGLGYRTYMAQGGDWGHQVCRYLGSLHSETCKLVHLNMCPAPPPVTYRWLLSSWMPAWLRNIISPRLFSPVEEALCQRSLTFAKTGFGYAQLQGTKPGTLGYSLLDSPIGHLAWLGEKWMAWSDTESPSEHLFAESSSDTLLSDDILANVTIYWFTRSILTSFLPYLENRDANFEDYRILNLTMVTKPEYYIKVPFGLSSFKFELAGSTRAAVAKTGNLVYYKEHAEGGHFAALDRPAKLLEDMYAFYETVACTWKD</sequence>
<evidence type="ECO:0000313" key="6">
    <source>
        <dbReference type="EMBL" id="EQB48989.1"/>
    </source>
</evidence>
<feature type="active site" description="Proton donor" evidence="4">
    <location>
        <position position="331"/>
    </location>
</feature>
<accession>T0KAG7</accession>
<proteinExistence type="inferred from homology"/>
<dbReference type="PRINTS" id="PR00412">
    <property type="entry name" value="EPOXHYDRLASE"/>
</dbReference>
<evidence type="ECO:0000259" key="5">
    <source>
        <dbReference type="Pfam" id="PF06441"/>
    </source>
</evidence>
<dbReference type="GO" id="GO:0004301">
    <property type="term" value="F:epoxide hydrolase activity"/>
    <property type="evidence" value="ECO:0007669"/>
    <property type="project" value="TreeGrafter"/>
</dbReference>
<evidence type="ECO:0000256" key="4">
    <source>
        <dbReference type="PIRSR" id="PIRSR001112-1"/>
    </source>
</evidence>
<dbReference type="PANTHER" id="PTHR21661:SF35">
    <property type="entry name" value="EPOXIDE HYDROLASE"/>
    <property type="match status" value="1"/>
</dbReference>
<dbReference type="OMA" id="NDWKSGN"/>
<protein>
    <submittedName>
        <fullName evidence="6">Epoxide hydrolase</fullName>
    </submittedName>
</protein>
<dbReference type="GO" id="GO:0097176">
    <property type="term" value="P:epoxide metabolic process"/>
    <property type="evidence" value="ECO:0007669"/>
    <property type="project" value="TreeGrafter"/>
</dbReference>
<organism evidence="6 7">
    <name type="scientific">Colletotrichum gloeosporioides (strain Cg-14)</name>
    <name type="common">Anthracnose fungus</name>
    <name type="synonym">Glomerella cingulata</name>
    <dbReference type="NCBI Taxonomy" id="1237896"/>
    <lineage>
        <taxon>Eukaryota</taxon>
        <taxon>Fungi</taxon>
        <taxon>Dikarya</taxon>
        <taxon>Ascomycota</taxon>
        <taxon>Pezizomycotina</taxon>
        <taxon>Sordariomycetes</taxon>
        <taxon>Hypocreomycetidae</taxon>
        <taxon>Glomerellales</taxon>
        <taxon>Glomerellaceae</taxon>
        <taxon>Colletotrichum</taxon>
        <taxon>Colletotrichum gloeosporioides species complex</taxon>
    </lineage>
</organism>
<dbReference type="InterPro" id="IPR010497">
    <property type="entry name" value="Epoxide_hydro_N"/>
</dbReference>
<evidence type="ECO:0000256" key="3">
    <source>
        <dbReference type="ARBA" id="ARBA00022801"/>
    </source>
</evidence>
<dbReference type="Gene3D" id="3.40.50.1820">
    <property type="entry name" value="alpha/beta hydrolase"/>
    <property type="match status" value="1"/>
</dbReference>